<dbReference type="EMBL" id="ML979141">
    <property type="protein sequence ID" value="KAF1912060.1"/>
    <property type="molecule type" value="Genomic_DNA"/>
</dbReference>
<keyword evidence="1" id="KW-0732">Signal</keyword>
<keyword evidence="3" id="KW-1185">Reference proteome</keyword>
<evidence type="ECO:0000313" key="2">
    <source>
        <dbReference type="EMBL" id="KAF1912060.1"/>
    </source>
</evidence>
<organism evidence="2 3">
    <name type="scientific">Ampelomyces quisqualis</name>
    <name type="common">Powdery mildew agent</name>
    <dbReference type="NCBI Taxonomy" id="50730"/>
    <lineage>
        <taxon>Eukaryota</taxon>
        <taxon>Fungi</taxon>
        <taxon>Dikarya</taxon>
        <taxon>Ascomycota</taxon>
        <taxon>Pezizomycotina</taxon>
        <taxon>Dothideomycetes</taxon>
        <taxon>Pleosporomycetidae</taxon>
        <taxon>Pleosporales</taxon>
        <taxon>Pleosporineae</taxon>
        <taxon>Phaeosphaeriaceae</taxon>
        <taxon>Ampelomyces</taxon>
    </lineage>
</organism>
<name>A0A6A5QB44_AMPQU</name>
<feature type="signal peptide" evidence="1">
    <location>
        <begin position="1"/>
        <end position="23"/>
    </location>
</feature>
<reference evidence="2" key="1">
    <citation type="journal article" date="2020" name="Stud. Mycol.">
        <title>101 Dothideomycetes genomes: a test case for predicting lifestyles and emergence of pathogens.</title>
        <authorList>
            <person name="Haridas S."/>
            <person name="Albert R."/>
            <person name="Binder M."/>
            <person name="Bloem J."/>
            <person name="Labutti K."/>
            <person name="Salamov A."/>
            <person name="Andreopoulos B."/>
            <person name="Baker S."/>
            <person name="Barry K."/>
            <person name="Bills G."/>
            <person name="Bluhm B."/>
            <person name="Cannon C."/>
            <person name="Castanera R."/>
            <person name="Culley D."/>
            <person name="Daum C."/>
            <person name="Ezra D."/>
            <person name="Gonzalez J."/>
            <person name="Henrissat B."/>
            <person name="Kuo A."/>
            <person name="Liang C."/>
            <person name="Lipzen A."/>
            <person name="Lutzoni F."/>
            <person name="Magnuson J."/>
            <person name="Mondo S."/>
            <person name="Nolan M."/>
            <person name="Ohm R."/>
            <person name="Pangilinan J."/>
            <person name="Park H.-J."/>
            <person name="Ramirez L."/>
            <person name="Alfaro M."/>
            <person name="Sun H."/>
            <person name="Tritt A."/>
            <person name="Yoshinaga Y."/>
            <person name="Zwiers L.-H."/>
            <person name="Turgeon B."/>
            <person name="Goodwin S."/>
            <person name="Spatafora J."/>
            <person name="Crous P."/>
            <person name="Grigoriev I."/>
        </authorList>
    </citation>
    <scope>NUCLEOTIDE SEQUENCE</scope>
    <source>
        <strain evidence="2">HMLAC05119</strain>
    </source>
</reference>
<dbReference type="Proteomes" id="UP000800096">
    <property type="component" value="Unassembled WGS sequence"/>
</dbReference>
<protein>
    <recommendedName>
        <fullName evidence="4">Secreted protein</fullName>
    </recommendedName>
</protein>
<sequence>MAIRLHAGFLCPWPLALMASSFSLPVTPMVTERRPCGYPGKLPSVNEGSALAHAKCFTPLSRRSFMVANPGLQPQDTAFQGKVRAALHARAVHLVVRATRVPTRAA</sequence>
<evidence type="ECO:0008006" key="4">
    <source>
        <dbReference type="Google" id="ProtNLM"/>
    </source>
</evidence>
<accession>A0A6A5QB44</accession>
<gene>
    <name evidence="2" type="ORF">BDU57DRAFT_523405</name>
</gene>
<feature type="chain" id="PRO_5025457811" description="Secreted protein" evidence="1">
    <location>
        <begin position="24"/>
        <end position="106"/>
    </location>
</feature>
<dbReference type="AlphaFoldDB" id="A0A6A5QB44"/>
<evidence type="ECO:0000313" key="3">
    <source>
        <dbReference type="Proteomes" id="UP000800096"/>
    </source>
</evidence>
<evidence type="ECO:0000256" key="1">
    <source>
        <dbReference type="SAM" id="SignalP"/>
    </source>
</evidence>
<proteinExistence type="predicted"/>